<organism evidence="1 2">
    <name type="scientific">Nostoc favosum CHAB5714</name>
    <dbReference type="NCBI Taxonomy" id="2780399"/>
    <lineage>
        <taxon>Bacteria</taxon>
        <taxon>Bacillati</taxon>
        <taxon>Cyanobacteriota</taxon>
        <taxon>Cyanophyceae</taxon>
        <taxon>Nostocales</taxon>
        <taxon>Nostocaceae</taxon>
        <taxon>Nostoc</taxon>
        <taxon>Nostoc favosum</taxon>
    </lineage>
</organism>
<dbReference type="RefSeq" id="WP_229488436.1">
    <property type="nucleotide sequence ID" value="NZ_JAIVFQ010000061.1"/>
</dbReference>
<dbReference type="Proteomes" id="UP001199525">
    <property type="component" value="Unassembled WGS sequence"/>
</dbReference>
<evidence type="ECO:0000313" key="1">
    <source>
        <dbReference type="EMBL" id="MCC5602904.1"/>
    </source>
</evidence>
<comment type="caution">
    <text evidence="1">The sequence shown here is derived from an EMBL/GenBank/DDBJ whole genome shotgun (WGS) entry which is preliminary data.</text>
</comment>
<name>A0ABS8IFG0_9NOSO</name>
<gene>
    <name evidence="1" type="ORF">LC586_27855</name>
</gene>
<keyword evidence="2" id="KW-1185">Reference proteome</keyword>
<accession>A0ABS8IFG0</accession>
<reference evidence="1 2" key="1">
    <citation type="journal article" date="2021" name="Microorganisms">
        <title>Genome Evolution of Filamentous Cyanobacterium Nostoc Species: From Facultative Symbiosis to Free Living.</title>
        <authorList>
            <person name="Huo D."/>
            <person name="Li H."/>
            <person name="Cai F."/>
            <person name="Guo X."/>
            <person name="Qiao Z."/>
            <person name="Wang W."/>
            <person name="Yu G."/>
            <person name="Li R."/>
        </authorList>
    </citation>
    <scope>NUCLEOTIDE SEQUENCE [LARGE SCALE GENOMIC DNA]</scope>
    <source>
        <strain evidence="1 2">CHAB 5714</strain>
    </source>
</reference>
<protein>
    <submittedName>
        <fullName evidence="1">Transcriptional regulator</fullName>
    </submittedName>
</protein>
<proteinExistence type="predicted"/>
<sequence length="138" mass="15789">MTLGLNKRPTYIELLQAFPPRPIKTEEELFATQKIINSLIDSAPLTSDEEDYLNILGTLVYEFEQTQQAVPDIYGVDLLQVLIEENGLLQKDLVPIFKTESIISAILKKRRKLTTRHIEELAEFFHISPAAFFPNSLE</sequence>
<dbReference type="EMBL" id="JAIVFQ010000061">
    <property type="protein sequence ID" value="MCC5602904.1"/>
    <property type="molecule type" value="Genomic_DNA"/>
</dbReference>
<evidence type="ECO:0000313" key="2">
    <source>
        <dbReference type="Proteomes" id="UP001199525"/>
    </source>
</evidence>